<dbReference type="Proteomes" id="UP000008909">
    <property type="component" value="Unassembled WGS sequence"/>
</dbReference>
<proteinExistence type="predicted"/>
<dbReference type="EMBL" id="DF143067">
    <property type="protein sequence ID" value="GAA50670.1"/>
    <property type="molecule type" value="Genomic_DNA"/>
</dbReference>
<evidence type="ECO:0000313" key="2">
    <source>
        <dbReference type="Proteomes" id="UP000008909"/>
    </source>
</evidence>
<accession>G7YCI6</accession>
<evidence type="ECO:0000313" key="1">
    <source>
        <dbReference type="EMBL" id="GAA50670.1"/>
    </source>
</evidence>
<reference evidence="1" key="1">
    <citation type="journal article" date="2011" name="Genome Biol.">
        <title>The draft genome of the carcinogenic human liver fluke Clonorchis sinensis.</title>
        <authorList>
            <person name="Wang X."/>
            <person name="Chen W."/>
            <person name="Huang Y."/>
            <person name="Sun J."/>
            <person name="Men J."/>
            <person name="Liu H."/>
            <person name="Luo F."/>
            <person name="Guo L."/>
            <person name="Lv X."/>
            <person name="Deng C."/>
            <person name="Zhou C."/>
            <person name="Fan Y."/>
            <person name="Li X."/>
            <person name="Huang L."/>
            <person name="Hu Y."/>
            <person name="Liang C."/>
            <person name="Hu X."/>
            <person name="Xu J."/>
            <person name="Yu X."/>
        </authorList>
    </citation>
    <scope>NUCLEOTIDE SEQUENCE [LARGE SCALE GENOMIC DNA]</scope>
    <source>
        <strain evidence="1">Henan</strain>
    </source>
</reference>
<organism evidence="1 2">
    <name type="scientific">Clonorchis sinensis</name>
    <name type="common">Chinese liver fluke</name>
    <dbReference type="NCBI Taxonomy" id="79923"/>
    <lineage>
        <taxon>Eukaryota</taxon>
        <taxon>Metazoa</taxon>
        <taxon>Spiralia</taxon>
        <taxon>Lophotrochozoa</taxon>
        <taxon>Platyhelminthes</taxon>
        <taxon>Trematoda</taxon>
        <taxon>Digenea</taxon>
        <taxon>Opisthorchiida</taxon>
        <taxon>Opisthorchiata</taxon>
        <taxon>Opisthorchiidae</taxon>
        <taxon>Clonorchis</taxon>
    </lineage>
</organism>
<protein>
    <submittedName>
        <fullName evidence="1">Uncharacterized protein</fullName>
    </submittedName>
</protein>
<sequence length="421" mass="47439">MASEVIAQASVEKFGAVSSSPFTAFENTLNQYMKGNYVVFLRSSTQQATSKTNKKSRNPKKLLSKISYDRLPVNRRLTEDELGTCRIFLKNGTPSCEVRHLVADEFGPLVVHHSKIGCTRTVRNGSLWQCEQNRLESANGRLKYRVHHGDTLEHAIRKVSRHAEWLMLEFEMHTSYHCDRRQILVGDGYFLNVVCRMTRYGCFLFLKHLGPRSPRLPYDIVGTNKPPPTAFGALRKPLNRVVDKLQGLEPRKATASFQQLIVHGQIPLRQGSNSATDGLPSVVEDTAPQPRWRSRDTNLGFCVLCDRPSTTKDRWCATDRASYHADCCDGVPCPLCGDSLQACPKAYILLSLDDVNGQINAPHEDVCASPGRTCTHLNDQYSNFLCRLLWTFLPVETDVRAPASWVRSAARYNRRSFHVAS</sequence>
<dbReference type="AlphaFoldDB" id="G7YCI6"/>
<keyword evidence="2" id="KW-1185">Reference proteome</keyword>
<name>G7YCI6_CLOSI</name>
<reference key="2">
    <citation type="submission" date="2011-10" db="EMBL/GenBank/DDBJ databases">
        <title>The genome and transcriptome sequence of Clonorchis sinensis provide insights into the carcinogenic liver fluke.</title>
        <authorList>
            <person name="Wang X."/>
            <person name="Huang Y."/>
            <person name="Chen W."/>
            <person name="Liu H."/>
            <person name="Guo L."/>
            <person name="Chen Y."/>
            <person name="Luo F."/>
            <person name="Zhou W."/>
            <person name="Sun J."/>
            <person name="Mao Q."/>
            <person name="Liang P."/>
            <person name="Zhou C."/>
            <person name="Tian Y."/>
            <person name="Men J."/>
            <person name="Lv X."/>
            <person name="Huang L."/>
            <person name="Zhou J."/>
            <person name="Hu Y."/>
            <person name="Li R."/>
            <person name="Zhang F."/>
            <person name="Lei H."/>
            <person name="Li X."/>
            <person name="Hu X."/>
            <person name="Liang C."/>
            <person name="Xu J."/>
            <person name="Wu Z."/>
            <person name="Yu X."/>
        </authorList>
    </citation>
    <scope>NUCLEOTIDE SEQUENCE</scope>
    <source>
        <strain>Henan</strain>
    </source>
</reference>
<gene>
    <name evidence="1" type="ORF">CLF_104887</name>
</gene>